<dbReference type="EMBL" id="CM032188">
    <property type="protein sequence ID" value="KAG7087912.1"/>
    <property type="molecule type" value="Genomic_DNA"/>
</dbReference>
<gene>
    <name evidence="2" type="ORF">E1B28_011961</name>
</gene>
<comment type="caution">
    <text evidence="2">The sequence shown here is derived from an EMBL/GenBank/DDBJ whole genome shotgun (WGS) entry which is preliminary data.</text>
</comment>
<dbReference type="Proteomes" id="UP001049176">
    <property type="component" value="Chromosome 8"/>
</dbReference>
<evidence type="ECO:0000313" key="2">
    <source>
        <dbReference type="EMBL" id="KAG7087912.1"/>
    </source>
</evidence>
<feature type="compositionally biased region" description="Basic residues" evidence="1">
    <location>
        <begin position="96"/>
        <end position="107"/>
    </location>
</feature>
<dbReference type="RefSeq" id="XP_043004383.1">
    <property type="nucleotide sequence ID" value="XM_043157018.1"/>
</dbReference>
<evidence type="ECO:0000256" key="1">
    <source>
        <dbReference type="SAM" id="MobiDB-lite"/>
    </source>
</evidence>
<feature type="compositionally biased region" description="Polar residues" evidence="1">
    <location>
        <begin position="72"/>
        <end position="81"/>
    </location>
</feature>
<proteinExistence type="predicted"/>
<dbReference type="KEGG" id="more:E1B28_011961"/>
<dbReference type="AlphaFoldDB" id="A0A9P7RQN1"/>
<keyword evidence="3" id="KW-1185">Reference proteome</keyword>
<accession>A0A9P7RQN1</accession>
<sequence length="175" mass="19390">MNGILPAKSTSSPEQNPRTLRSVRKRHIFRPPLPSFTQLREEPSAGQDVEVRVSKASTESSSPISVNVRPPTLSSEATTTMDKLEVSSPTDPVMARRAKRDRKRRRKAMLDMPLPPLPQGEEEPQAEAPQAEEPQALEVKEDESNSPVQYFPQKVPFPSKLAINVLLVNQPACAC</sequence>
<evidence type="ECO:0000313" key="3">
    <source>
        <dbReference type="Proteomes" id="UP001049176"/>
    </source>
</evidence>
<feature type="compositionally biased region" description="Basic and acidic residues" evidence="1">
    <location>
        <begin position="39"/>
        <end position="53"/>
    </location>
</feature>
<feature type="region of interest" description="Disordered" evidence="1">
    <location>
        <begin position="1"/>
        <end position="153"/>
    </location>
</feature>
<organism evidence="2 3">
    <name type="scientific">Marasmius oreades</name>
    <name type="common">fairy-ring Marasmius</name>
    <dbReference type="NCBI Taxonomy" id="181124"/>
    <lineage>
        <taxon>Eukaryota</taxon>
        <taxon>Fungi</taxon>
        <taxon>Dikarya</taxon>
        <taxon>Basidiomycota</taxon>
        <taxon>Agaricomycotina</taxon>
        <taxon>Agaricomycetes</taxon>
        <taxon>Agaricomycetidae</taxon>
        <taxon>Agaricales</taxon>
        <taxon>Marasmiineae</taxon>
        <taxon>Marasmiaceae</taxon>
        <taxon>Marasmius</taxon>
    </lineage>
</organism>
<dbReference type="GeneID" id="66081036"/>
<feature type="compositionally biased region" description="Polar residues" evidence="1">
    <location>
        <begin position="8"/>
        <end position="19"/>
    </location>
</feature>
<name>A0A9P7RQN1_9AGAR</name>
<reference evidence="2" key="1">
    <citation type="journal article" date="2021" name="Genome Biol. Evol.">
        <title>The assembled and annotated genome of the fairy-ring fungus Marasmius oreades.</title>
        <authorList>
            <person name="Hiltunen M."/>
            <person name="Ament-Velasquez S.L."/>
            <person name="Johannesson H."/>
        </authorList>
    </citation>
    <scope>NUCLEOTIDE SEQUENCE</scope>
    <source>
        <strain evidence="2">03SP1</strain>
    </source>
</reference>
<feature type="compositionally biased region" description="Low complexity" evidence="1">
    <location>
        <begin position="126"/>
        <end position="137"/>
    </location>
</feature>
<protein>
    <submittedName>
        <fullName evidence="2">Uncharacterized protein</fullName>
    </submittedName>
</protein>
<feature type="compositionally biased region" description="Polar residues" evidence="1">
    <location>
        <begin position="55"/>
        <end position="65"/>
    </location>
</feature>